<dbReference type="Proteomes" id="UP001561046">
    <property type="component" value="Unassembled WGS sequence"/>
</dbReference>
<dbReference type="InterPro" id="IPR018968">
    <property type="entry name" value="Phasin"/>
</dbReference>
<reference evidence="2 3" key="1">
    <citation type="journal article" date="2013" name="Int. J. Syst. Evol. Microbiol.">
        <title>Comamonas guangdongensis sp. nov., isolated from subterranean forest sediment, and emended description of the genus Comamonas.</title>
        <authorList>
            <person name="Zhang J."/>
            <person name="Wang Y."/>
            <person name="Zhou S."/>
            <person name="Wu C."/>
            <person name="He J."/>
            <person name="Li F."/>
        </authorList>
    </citation>
    <scope>NUCLEOTIDE SEQUENCE [LARGE SCALE GENOMIC DNA]</scope>
    <source>
        <strain evidence="2 3">CCTCC AB2011133</strain>
    </source>
</reference>
<proteinExistence type="predicted"/>
<name>A0ABV3ZUG7_9BURK</name>
<dbReference type="RefSeq" id="WP_369338441.1">
    <property type="nucleotide sequence ID" value="NZ_JBFYGN010000009.1"/>
</dbReference>
<evidence type="ECO:0000313" key="2">
    <source>
        <dbReference type="EMBL" id="MEX8193247.1"/>
    </source>
</evidence>
<gene>
    <name evidence="2" type="ORF">AB6724_10375</name>
</gene>
<sequence>MSIQATPLNLFKANAELQLRIAQLMRENGHRWLAAVQQASAEGVSETGAALEGLLRAEDWQSLASLPAEAFWRRFENRMSDAKSVSDIAIKNQEVFASGLQQALDAWQKAVADALRADAAPNLPALPLQDIFKQWLAAWTPATQEPAPAGARKAAEK</sequence>
<keyword evidence="3" id="KW-1185">Reference proteome</keyword>
<organism evidence="2 3">
    <name type="scientific">Comamonas guangdongensis</name>
    <dbReference type="NCBI Taxonomy" id="510515"/>
    <lineage>
        <taxon>Bacteria</taxon>
        <taxon>Pseudomonadati</taxon>
        <taxon>Pseudomonadota</taxon>
        <taxon>Betaproteobacteria</taxon>
        <taxon>Burkholderiales</taxon>
        <taxon>Comamonadaceae</taxon>
        <taxon>Comamonas</taxon>
    </lineage>
</organism>
<feature type="domain" description="Phasin" evidence="1">
    <location>
        <begin position="10"/>
        <end position="97"/>
    </location>
</feature>
<protein>
    <submittedName>
        <fullName evidence="2">Phasin family protein</fullName>
    </submittedName>
</protein>
<evidence type="ECO:0000259" key="1">
    <source>
        <dbReference type="Pfam" id="PF09361"/>
    </source>
</evidence>
<dbReference type="Pfam" id="PF09361">
    <property type="entry name" value="Phasin_2"/>
    <property type="match status" value="1"/>
</dbReference>
<accession>A0ABV3ZUG7</accession>
<dbReference type="EMBL" id="JBFYGN010000009">
    <property type="protein sequence ID" value="MEX8193247.1"/>
    <property type="molecule type" value="Genomic_DNA"/>
</dbReference>
<evidence type="ECO:0000313" key="3">
    <source>
        <dbReference type="Proteomes" id="UP001561046"/>
    </source>
</evidence>
<comment type="caution">
    <text evidence="2">The sequence shown here is derived from an EMBL/GenBank/DDBJ whole genome shotgun (WGS) entry which is preliminary data.</text>
</comment>